<organism evidence="2">
    <name type="scientific">marine sediment metagenome</name>
    <dbReference type="NCBI Taxonomy" id="412755"/>
    <lineage>
        <taxon>unclassified sequences</taxon>
        <taxon>metagenomes</taxon>
        <taxon>ecological metagenomes</taxon>
    </lineage>
</organism>
<proteinExistence type="predicted"/>
<dbReference type="SUPFAM" id="SSF81301">
    <property type="entry name" value="Nucleotidyltransferase"/>
    <property type="match status" value="1"/>
</dbReference>
<dbReference type="EMBL" id="BARS01005208">
    <property type="protein sequence ID" value="GAF69813.1"/>
    <property type="molecule type" value="Genomic_DNA"/>
</dbReference>
<evidence type="ECO:0000313" key="2">
    <source>
        <dbReference type="EMBL" id="GAF69813.1"/>
    </source>
</evidence>
<dbReference type="InterPro" id="IPR041633">
    <property type="entry name" value="Polbeta"/>
</dbReference>
<dbReference type="CDD" id="cd05403">
    <property type="entry name" value="NT_KNTase_like"/>
    <property type="match status" value="1"/>
</dbReference>
<dbReference type="PANTHER" id="PTHR43852">
    <property type="entry name" value="NUCLEOTIDYLTRANSFERASE"/>
    <property type="match status" value="1"/>
</dbReference>
<dbReference type="InterPro" id="IPR052930">
    <property type="entry name" value="TA_antitoxin_MntA"/>
</dbReference>
<protein>
    <recommendedName>
        <fullName evidence="1">Polymerase beta nucleotidyltransferase domain-containing protein</fullName>
    </recommendedName>
</protein>
<dbReference type="AlphaFoldDB" id="X0RM00"/>
<accession>X0RM00</accession>
<dbReference type="PANTHER" id="PTHR43852:SF3">
    <property type="entry name" value="NUCLEOTIDYLTRANSFERASE"/>
    <property type="match status" value="1"/>
</dbReference>
<dbReference type="Gene3D" id="3.30.460.10">
    <property type="entry name" value="Beta Polymerase, domain 2"/>
    <property type="match status" value="1"/>
</dbReference>
<dbReference type="InterPro" id="IPR043519">
    <property type="entry name" value="NT_sf"/>
</dbReference>
<evidence type="ECO:0000259" key="1">
    <source>
        <dbReference type="Pfam" id="PF18765"/>
    </source>
</evidence>
<dbReference type="Pfam" id="PF18765">
    <property type="entry name" value="Polbeta"/>
    <property type="match status" value="1"/>
</dbReference>
<gene>
    <name evidence="2" type="ORF">S01H1_10198</name>
</gene>
<sequence>MQAKNNSKAKIISKITDYVNSVDFITFAYIFGSFGRGEAFSDIDIGTYVKGSLTKSPLEIEFEIEDKIEDLTGYHADVRVLNYAPASFVFQVIKDGILIKDVEPDIRSDFEGIVFKKTHDFIRFRNEYLGEISNAPI</sequence>
<comment type="caution">
    <text evidence="2">The sequence shown here is derived from an EMBL/GenBank/DDBJ whole genome shotgun (WGS) entry which is preliminary data.</text>
</comment>
<feature type="domain" description="Polymerase beta nucleotidyltransferase" evidence="1">
    <location>
        <begin position="14"/>
        <end position="101"/>
    </location>
</feature>
<reference evidence="2" key="1">
    <citation type="journal article" date="2014" name="Front. Microbiol.">
        <title>High frequency of phylogenetically diverse reductive dehalogenase-homologous genes in deep subseafloor sedimentary metagenomes.</title>
        <authorList>
            <person name="Kawai M."/>
            <person name="Futagami T."/>
            <person name="Toyoda A."/>
            <person name="Takaki Y."/>
            <person name="Nishi S."/>
            <person name="Hori S."/>
            <person name="Arai W."/>
            <person name="Tsubouchi T."/>
            <person name="Morono Y."/>
            <person name="Uchiyama I."/>
            <person name="Ito T."/>
            <person name="Fujiyama A."/>
            <person name="Inagaki F."/>
            <person name="Takami H."/>
        </authorList>
    </citation>
    <scope>NUCLEOTIDE SEQUENCE</scope>
    <source>
        <strain evidence="2">Expedition CK06-06</strain>
    </source>
</reference>
<name>X0RM00_9ZZZZ</name>